<feature type="domain" description="Carbamoyltransferase C-terminal" evidence="3">
    <location>
        <begin position="735"/>
        <end position="905"/>
    </location>
</feature>
<dbReference type="PANTHER" id="PTHR34847">
    <property type="entry name" value="NODULATION PROTEIN U"/>
    <property type="match status" value="1"/>
</dbReference>
<dbReference type="AlphaFoldDB" id="A0AAE6Z2J4"/>
<feature type="domain" description="Carbamoyltransferase" evidence="2">
    <location>
        <begin position="451"/>
        <end position="683"/>
    </location>
</feature>
<proteinExistence type="inferred from homology"/>
<dbReference type="PANTHER" id="PTHR34847:SF1">
    <property type="entry name" value="NODULATION PROTEIN U"/>
    <property type="match status" value="1"/>
</dbReference>
<organism evidence="4 5">
    <name type="scientific">Dickeya zeae</name>
    <dbReference type="NCBI Taxonomy" id="204042"/>
    <lineage>
        <taxon>Bacteria</taxon>
        <taxon>Pseudomonadati</taxon>
        <taxon>Pseudomonadota</taxon>
        <taxon>Gammaproteobacteria</taxon>
        <taxon>Enterobacterales</taxon>
        <taxon>Pectobacteriaceae</taxon>
        <taxon>Dickeya</taxon>
    </lineage>
</organism>
<comment type="similarity">
    <text evidence="1">Belongs to the NodU/CmcH family.</text>
</comment>
<dbReference type="Pfam" id="PF16861">
    <property type="entry name" value="Carbam_trans_C"/>
    <property type="match status" value="1"/>
</dbReference>
<dbReference type="EMBL" id="CP033622">
    <property type="protein sequence ID" value="QIZ52155.1"/>
    <property type="molecule type" value="Genomic_DNA"/>
</dbReference>
<accession>A0AAE6Z2J4</accession>
<dbReference type="GO" id="GO:0003824">
    <property type="term" value="F:catalytic activity"/>
    <property type="evidence" value="ECO:0007669"/>
    <property type="project" value="InterPro"/>
</dbReference>
<evidence type="ECO:0000259" key="3">
    <source>
        <dbReference type="Pfam" id="PF16861"/>
    </source>
</evidence>
<dbReference type="Gene3D" id="3.90.870.20">
    <property type="entry name" value="Carbamoyltransferase, C-terminal domain"/>
    <property type="match status" value="1"/>
</dbReference>
<dbReference type="InterPro" id="IPR038152">
    <property type="entry name" value="Carbam_trans_C_sf"/>
</dbReference>
<dbReference type="SUPFAM" id="SSF53067">
    <property type="entry name" value="Actin-like ATPase domain"/>
    <property type="match status" value="1"/>
</dbReference>
<dbReference type="InterPro" id="IPR031730">
    <property type="entry name" value="Carbam_trans_C"/>
</dbReference>
<evidence type="ECO:0008006" key="6">
    <source>
        <dbReference type="Google" id="ProtNLM"/>
    </source>
</evidence>
<reference evidence="4 5" key="1">
    <citation type="submission" date="2018-11" db="EMBL/GenBank/DDBJ databases">
        <title>Complete genome sequence of Dickeya zeae strain CE1 infecting Canna edulis Ker-Gawl. in China.</title>
        <authorList>
            <person name="Zhang J."/>
            <person name="Lin B."/>
            <person name="Shen H."/>
            <person name="Jiang S."/>
            <person name="Pu X."/>
            <person name="Sun D."/>
        </authorList>
    </citation>
    <scope>NUCLEOTIDE SEQUENCE [LARGE SCALE GENOMIC DNA]</scope>
    <source>
        <strain evidence="4 5">CE1</strain>
    </source>
</reference>
<evidence type="ECO:0000256" key="1">
    <source>
        <dbReference type="ARBA" id="ARBA00006129"/>
    </source>
</evidence>
<dbReference type="InterPro" id="IPR003696">
    <property type="entry name" value="Carbtransf_dom"/>
</dbReference>
<name>A0AAE6Z2J4_9GAMM</name>
<protein>
    <recommendedName>
        <fullName evidence="6">Carbamoyltransferase</fullName>
    </recommendedName>
</protein>
<evidence type="ECO:0000313" key="4">
    <source>
        <dbReference type="EMBL" id="QIZ52155.1"/>
    </source>
</evidence>
<evidence type="ECO:0000259" key="2">
    <source>
        <dbReference type="Pfam" id="PF02543"/>
    </source>
</evidence>
<sequence>MRQYMDINNTNILLFDSAIKNEIARLAEVSNKEILNPHTVKIASLLTSYLFSYSGEDFSRIISASYLDAFSQGYDSVRHRAAKQFGHCHIEAHAYSSAETEFSHSLHATLSTFSDSTEKPYILASVGHDFGRQRFPGSSPAVIGVALLLTNNTIPGKTPVGNGNIEFIVREFDYPTHNHTGETDSVKGTSAAVVYLAGLAANLRDCLIKSGSTHDHLALHAGMISLSENYHGLYLFANEPLSHLMPHCWHLNIERSTRIELRLTLPQTNTGAKIGLVASFQGSIARTTQLTAIIDGQKIVGENGTLLISPDKLSRTNEQTLYLQADGLFDRITVASQTSITADIISSVPLIRPDDDVIVGISASHDASACLMVNGKIRYGIQLERLTRIKHDGRSILDSTLAVDYCLSAAGLTYHDVNCFAYNIQSATPEYIGLNQPVHAADFTLFDPFSTNAVFASHHLCHAFAAWSGSGFAQGNALVVDGSGGTVVDCDDLLCSGQEFAAYLNAGLSGIKPQLHVVSHYAFDQQGYRLVNREYSPSFNIRNGSFSLGEAYASVSQFVFNSWQASGKLMGLAPYGTPEYADEIAIETPSGISYGYSWKQKFTEKKSNPMDYANLAASVQAVLEKGIFSRLERYQITNSTPLVMTGGIALNSVVNFKVRHHLKLKNFYLFPAQHDAGISIGAASAAYYKRHGRILNDAFSHDYLGNVYHYRDIAFATNRFADRITVTPIDTTALAERLNAGQIIGYFSCSKGSEFGPRALGARSLLASPCSIDTWKFINKWVKFREDFRPFAPMVAAEHLSHYFEGDGEHKYMLEVLPVKQAYRDKLAAVTHVDGTARVQTVSKHDNSEIHTLLNAFGKLSGFPVLLNTSFNVRGQPIVEEPQQAIEMLLSTHIDAVVFGDHIVELRQWGLDETNLQGLLRLSPGCKLHSALEKNEIKYWLTHDYQGKSQLISAQLYHSLTELVRTHSLVDAQKIYADLPLTVRKQINKYIQLKCLNLAHDFLTGRNDC</sequence>
<dbReference type="InterPro" id="IPR051338">
    <property type="entry name" value="NodU/CmcH_Carbamoyltrnsfr"/>
</dbReference>
<gene>
    <name evidence="4" type="ORF">DWG24_16065</name>
</gene>
<evidence type="ECO:0000313" key="5">
    <source>
        <dbReference type="Proteomes" id="UP000500801"/>
    </source>
</evidence>
<dbReference type="InterPro" id="IPR043129">
    <property type="entry name" value="ATPase_NBD"/>
</dbReference>
<feature type="domain" description="Carbamoyltransferase" evidence="2">
    <location>
        <begin position="358"/>
        <end position="421"/>
    </location>
</feature>
<dbReference type="Pfam" id="PF02543">
    <property type="entry name" value="Carbam_trans_N"/>
    <property type="match status" value="2"/>
</dbReference>
<dbReference type="Proteomes" id="UP000500801">
    <property type="component" value="Chromosome"/>
</dbReference>
<dbReference type="Gene3D" id="3.30.420.40">
    <property type="match status" value="1"/>
</dbReference>